<comment type="subcellular location">
    <subcellularLocation>
        <location evidence="1">Membrane</location>
        <topology evidence="1">Single-pass membrane protein</topology>
    </subcellularLocation>
</comment>
<evidence type="ECO:0000256" key="5">
    <source>
        <dbReference type="ARBA" id="ARBA00022989"/>
    </source>
</evidence>
<name>A0A1U8APD4_NELNU</name>
<keyword evidence="7" id="KW-1185">Reference proteome</keyword>
<protein>
    <submittedName>
        <fullName evidence="8">Protein trichome birefringence-like 4</fullName>
    </submittedName>
</protein>
<dbReference type="PANTHER" id="PTHR32285:SF241">
    <property type="entry name" value="PROTEIN TRICHOME BIREFRINGENCE-LIKE 4"/>
    <property type="match status" value="1"/>
</dbReference>
<dbReference type="KEGG" id="nnu:104605114"/>
<dbReference type="GeneID" id="104605114"/>
<organism evidence="7 8">
    <name type="scientific">Nelumbo nucifera</name>
    <name type="common">Sacred lotus</name>
    <dbReference type="NCBI Taxonomy" id="4432"/>
    <lineage>
        <taxon>Eukaryota</taxon>
        <taxon>Viridiplantae</taxon>
        <taxon>Streptophyta</taxon>
        <taxon>Embryophyta</taxon>
        <taxon>Tracheophyta</taxon>
        <taxon>Spermatophyta</taxon>
        <taxon>Magnoliopsida</taxon>
        <taxon>Proteales</taxon>
        <taxon>Nelumbonaceae</taxon>
        <taxon>Nelumbo</taxon>
    </lineage>
</organism>
<dbReference type="Pfam" id="PF14416">
    <property type="entry name" value="PMR5N"/>
    <property type="match status" value="1"/>
</dbReference>
<dbReference type="InterPro" id="IPR025846">
    <property type="entry name" value="TBL_N"/>
</dbReference>
<keyword evidence="6" id="KW-0472">Membrane</keyword>
<keyword evidence="3" id="KW-0812">Transmembrane</keyword>
<keyword evidence="4" id="KW-0735">Signal-anchor</keyword>
<dbReference type="InterPro" id="IPR026057">
    <property type="entry name" value="TBL_C"/>
</dbReference>
<dbReference type="GO" id="GO:0005794">
    <property type="term" value="C:Golgi apparatus"/>
    <property type="evidence" value="ECO:0000318"/>
    <property type="project" value="GO_Central"/>
</dbReference>
<dbReference type="GO" id="GO:0016020">
    <property type="term" value="C:membrane"/>
    <property type="evidence" value="ECO:0007669"/>
    <property type="project" value="UniProtKB-SubCell"/>
</dbReference>
<dbReference type="GO" id="GO:0016413">
    <property type="term" value="F:O-acetyltransferase activity"/>
    <property type="evidence" value="ECO:0000318"/>
    <property type="project" value="GO_Central"/>
</dbReference>
<dbReference type="PANTHER" id="PTHR32285">
    <property type="entry name" value="PROTEIN TRICHOME BIREFRINGENCE-LIKE 9-RELATED"/>
    <property type="match status" value="1"/>
</dbReference>
<evidence type="ECO:0000256" key="1">
    <source>
        <dbReference type="ARBA" id="ARBA00004167"/>
    </source>
</evidence>
<dbReference type="eggNOG" id="ENOG502QSN1">
    <property type="taxonomic scope" value="Eukaryota"/>
</dbReference>
<dbReference type="Proteomes" id="UP000189703">
    <property type="component" value="Unplaced"/>
</dbReference>
<comment type="similarity">
    <text evidence="2">Belongs to the PC-esterase family. TBL subfamily.</text>
</comment>
<keyword evidence="5" id="KW-1133">Transmembrane helix</keyword>
<dbReference type="RefSeq" id="XP_010268038.1">
    <property type="nucleotide sequence ID" value="XM_010269736.1"/>
</dbReference>
<evidence type="ECO:0000256" key="6">
    <source>
        <dbReference type="ARBA" id="ARBA00023136"/>
    </source>
</evidence>
<dbReference type="OMA" id="FQEGSHV"/>
<evidence type="ECO:0000313" key="8">
    <source>
        <dbReference type="RefSeq" id="XP_010268038.1"/>
    </source>
</evidence>
<dbReference type="AlphaFoldDB" id="A0A1U8APD4"/>
<proteinExistence type="inferred from homology"/>
<dbReference type="Pfam" id="PF13839">
    <property type="entry name" value="PC-Esterase"/>
    <property type="match status" value="1"/>
</dbReference>
<accession>A0A1U8APD4</accession>
<evidence type="ECO:0000256" key="4">
    <source>
        <dbReference type="ARBA" id="ARBA00022968"/>
    </source>
</evidence>
<gene>
    <name evidence="8" type="primary">LOC104605114</name>
</gene>
<reference evidence="8" key="1">
    <citation type="submission" date="2025-08" db="UniProtKB">
        <authorList>
            <consortium name="RefSeq"/>
        </authorList>
    </citation>
    <scope>IDENTIFICATION</scope>
</reference>
<sequence length="467" mass="53359">MACFKILASILVEFSRNLRWPLSRSRTHICIGSLFGLALFFYLSATLADNSPAVTSATLASRLLFSSTSISSFSSFIPLDNHLVSDPLKNNSDGCAFSTVAAVERTRQESTNKTETHITGDLTSCDIFDGKWVFDNSDPIYQPGSCPFIDDAFNCFKNGRLDSGYMRYRWKPNDCQIPRLDGKEMLEILKGKRLAFVGDSLNRNMWQSLVCALRESVMNKSRVFEVSGRHEFRTQGFYSFIFTEYNCSIEFFRSPFLVQEWKINDSTGARKETLRLDLIHGSSSKYFNADIIIFNTGHWWTHQKTSRGKDYFQEGDHVHSKLGVAEAYTKALHTWARWVDGNIDSDRTRVFFRGYSASHFRGGQWSSGGNCENETQPITNSSYLAPYPQMMNILESVIREMRTPVFYLNVTRMTDYRKDGHPSIFRQPKGHRQAAGMIQDCSHWCLPGVPDVWNQLLYTALLISSRQ</sequence>
<evidence type="ECO:0000256" key="3">
    <source>
        <dbReference type="ARBA" id="ARBA00022692"/>
    </source>
</evidence>
<dbReference type="OrthoDB" id="630188at2759"/>
<dbReference type="STRING" id="4432.A0A1U8APD4"/>
<evidence type="ECO:0000256" key="2">
    <source>
        <dbReference type="ARBA" id="ARBA00007727"/>
    </source>
</evidence>
<dbReference type="InterPro" id="IPR029962">
    <property type="entry name" value="TBL"/>
</dbReference>
<evidence type="ECO:0000313" key="7">
    <source>
        <dbReference type="Proteomes" id="UP000189703"/>
    </source>
</evidence>